<gene>
    <name evidence="1" type="ORF">CVT24_009889</name>
</gene>
<protein>
    <recommendedName>
        <fullName evidence="3">F-box domain-containing protein</fullName>
    </recommendedName>
</protein>
<comment type="caution">
    <text evidence="1">The sequence shown here is derived from an EMBL/GenBank/DDBJ whole genome shotgun (WGS) entry which is preliminary data.</text>
</comment>
<evidence type="ECO:0000313" key="2">
    <source>
        <dbReference type="Proteomes" id="UP000284842"/>
    </source>
</evidence>
<proteinExistence type="predicted"/>
<dbReference type="Proteomes" id="UP000284842">
    <property type="component" value="Unassembled WGS sequence"/>
</dbReference>
<evidence type="ECO:0008006" key="3">
    <source>
        <dbReference type="Google" id="ProtNLM"/>
    </source>
</evidence>
<dbReference type="InParanoid" id="A0A409WWA7"/>
<dbReference type="SUPFAM" id="SSF52047">
    <property type="entry name" value="RNI-like"/>
    <property type="match status" value="1"/>
</dbReference>
<accession>A0A409WWA7</accession>
<sequence length="147" mass="16553">MASLSWHALPIEMKWSIIDTLDEDDVKSLSMVDQKTYQACVPARFKNIKLDSVDTITQFIDNVPRSYCEYIQHLDICTRDSPSSPPSTPRTRSDHLITLLSASPRLHSLTLRVIGTLDKSIVAPFPYLTSLRRLSIANCGDEHKAPL</sequence>
<dbReference type="EMBL" id="NHTK01005113">
    <property type="protein sequence ID" value="PPQ82805.1"/>
    <property type="molecule type" value="Genomic_DNA"/>
</dbReference>
<reference evidence="1 2" key="1">
    <citation type="journal article" date="2018" name="Evol. Lett.">
        <title>Horizontal gene cluster transfer increased hallucinogenic mushroom diversity.</title>
        <authorList>
            <person name="Reynolds H.T."/>
            <person name="Vijayakumar V."/>
            <person name="Gluck-Thaler E."/>
            <person name="Korotkin H.B."/>
            <person name="Matheny P.B."/>
            <person name="Slot J.C."/>
        </authorList>
    </citation>
    <scope>NUCLEOTIDE SEQUENCE [LARGE SCALE GENOMIC DNA]</scope>
    <source>
        <strain evidence="1 2">2629</strain>
    </source>
</reference>
<organism evidence="1 2">
    <name type="scientific">Panaeolus cyanescens</name>
    <dbReference type="NCBI Taxonomy" id="181874"/>
    <lineage>
        <taxon>Eukaryota</taxon>
        <taxon>Fungi</taxon>
        <taxon>Dikarya</taxon>
        <taxon>Basidiomycota</taxon>
        <taxon>Agaricomycotina</taxon>
        <taxon>Agaricomycetes</taxon>
        <taxon>Agaricomycetidae</taxon>
        <taxon>Agaricales</taxon>
        <taxon>Agaricineae</taxon>
        <taxon>Galeropsidaceae</taxon>
        <taxon>Panaeolus</taxon>
    </lineage>
</organism>
<name>A0A409WWA7_9AGAR</name>
<dbReference type="AlphaFoldDB" id="A0A409WWA7"/>
<keyword evidence="2" id="KW-1185">Reference proteome</keyword>
<evidence type="ECO:0000313" key="1">
    <source>
        <dbReference type="EMBL" id="PPQ82805.1"/>
    </source>
</evidence>
<dbReference type="OrthoDB" id="3235026at2759"/>